<dbReference type="AlphaFoldDB" id="A0A2R2MS44"/>
<evidence type="ECO:0000259" key="3">
    <source>
        <dbReference type="PROSITE" id="PS51231"/>
    </source>
</evidence>
<dbReference type="RefSeq" id="XP_023932817.1">
    <property type="nucleotide sequence ID" value="XM_024077049.1"/>
</dbReference>
<organism evidence="6 7">
    <name type="scientific">Lingula anatina</name>
    <name type="common">Brachiopod</name>
    <name type="synonym">Lingula unguis</name>
    <dbReference type="NCBI Taxonomy" id="7574"/>
    <lineage>
        <taxon>Eukaryota</taxon>
        <taxon>Metazoa</taxon>
        <taxon>Spiralia</taxon>
        <taxon>Lophotrochozoa</taxon>
        <taxon>Brachiopoda</taxon>
        <taxon>Linguliformea</taxon>
        <taxon>Lingulata</taxon>
        <taxon>Lingulida</taxon>
        <taxon>Linguloidea</taxon>
        <taxon>Lingulidae</taxon>
        <taxon>Lingula</taxon>
    </lineage>
</organism>
<protein>
    <submittedName>
        <fullName evidence="7">Disheveled-associated activator of morphogenesis 1-A-like</fullName>
    </submittedName>
</protein>
<dbReference type="STRING" id="7574.A0A2R2MS44"/>
<accession>A0A2R2MS44</accession>
<dbReference type="SUPFAM" id="SSF48371">
    <property type="entry name" value="ARM repeat"/>
    <property type="match status" value="1"/>
</dbReference>
<dbReference type="Pfam" id="PF06371">
    <property type="entry name" value="Drf_GBD"/>
    <property type="match status" value="1"/>
</dbReference>
<feature type="domain" description="GBD/FH3" evidence="4">
    <location>
        <begin position="1"/>
        <end position="321"/>
    </location>
</feature>
<proteinExistence type="predicted"/>
<dbReference type="Gene3D" id="1.25.10.10">
    <property type="entry name" value="Leucine-rich Repeat Variant"/>
    <property type="match status" value="1"/>
</dbReference>
<dbReference type="InterPro" id="IPR042201">
    <property type="entry name" value="FH2_Formin_sf"/>
</dbReference>
<gene>
    <name evidence="7" type="primary">LOC106170101</name>
</gene>
<dbReference type="GO" id="GO:0031267">
    <property type="term" value="F:small GTPase binding"/>
    <property type="evidence" value="ECO:0007669"/>
    <property type="project" value="InterPro"/>
</dbReference>
<dbReference type="PROSITE" id="PS51232">
    <property type="entry name" value="GBD_FH3"/>
    <property type="match status" value="1"/>
</dbReference>
<dbReference type="InterPro" id="IPR051425">
    <property type="entry name" value="Formin_Homology"/>
</dbReference>
<evidence type="ECO:0000259" key="5">
    <source>
        <dbReference type="PROSITE" id="PS51444"/>
    </source>
</evidence>
<dbReference type="Proteomes" id="UP000085678">
    <property type="component" value="Unplaced"/>
</dbReference>
<dbReference type="PANTHER" id="PTHR45725:SF1">
    <property type="entry name" value="DISHEVELLED ASSOCIATED ACTIVATOR OF MORPHOGENESIS, ISOFORM D"/>
    <property type="match status" value="1"/>
</dbReference>
<keyword evidence="6" id="KW-1185">Reference proteome</keyword>
<dbReference type="SMART" id="SM01140">
    <property type="entry name" value="Drf_GBD"/>
    <property type="match status" value="1"/>
</dbReference>
<keyword evidence="1" id="KW-0175">Coiled coil</keyword>
<evidence type="ECO:0000313" key="7">
    <source>
        <dbReference type="RefSeq" id="XP_023932817.1"/>
    </source>
</evidence>
<dbReference type="SMART" id="SM01139">
    <property type="entry name" value="Drf_FH3"/>
    <property type="match status" value="1"/>
</dbReference>
<dbReference type="InterPro" id="IPR010472">
    <property type="entry name" value="FH3_dom"/>
</dbReference>
<dbReference type="KEGG" id="lak:106170101"/>
<dbReference type="SMART" id="SM00498">
    <property type="entry name" value="FH2"/>
    <property type="match status" value="1"/>
</dbReference>
<feature type="region of interest" description="Disordered" evidence="2">
    <location>
        <begin position="516"/>
        <end position="564"/>
    </location>
</feature>
<dbReference type="GO" id="GO:0030036">
    <property type="term" value="P:actin cytoskeleton organization"/>
    <property type="evidence" value="ECO:0007669"/>
    <property type="project" value="InterPro"/>
</dbReference>
<dbReference type="FunFam" id="1.25.10.10:FF:001914">
    <property type="entry name" value="Disheveled associated activator of morphogenesis, putative"/>
    <property type="match status" value="1"/>
</dbReference>
<dbReference type="PANTHER" id="PTHR45725">
    <property type="entry name" value="FORMIN HOMOLOGY 2 FAMILY MEMBER"/>
    <property type="match status" value="1"/>
</dbReference>
<dbReference type="InterPro" id="IPR015425">
    <property type="entry name" value="FH2_Formin"/>
</dbReference>
<feature type="compositionally biased region" description="Basic and acidic residues" evidence="2">
    <location>
        <begin position="516"/>
        <end position="560"/>
    </location>
</feature>
<sequence>MTAMMAMTTTTTTGDGYLYKHTCSQVQVQSMVCILTKKIAFLERFLFVTRFIELDGLQCLLRFLENLDFETCQGAIHTSVIGCIKALMNNSQGRAHVLAHPNSINIIAQSLSTDNIKTKIAVLEILGAVCLVPGGHKKVLDAMLYYQKYACERTRFQTLINDLDRSTGVYREEVHLKTAIMSFINAALKYGPGQDHLEFRIHLRYEFLMLGLQPVLEKLRSHENVTLDRHIDFFEMVRNEDEKELAKRFDQDHIDTRSATAMFDILKKKLGFTLAYPHFLSILHHLLMLPCKIPHYEQRLKALHYKKKFTERMVDARPKVEAVLQASKEMIKSPRLRKFLELVLAYGNYMNPGQRGNAYGFKLSSLNKIIDTKSSINRNLTLLHYLLEVIEKRFPDLLRIHEDIIDVRLAAKVHMPELEKDIQILKSGLREIEKEIEFHRHRQLEPDDKFVSVMSDFITVAAYNYSELDDLVSEMRQKYDQATRLFGDDPKNSQPEEFFGTVDAFLTSFAEARQENEKFRRQREEEERRAKIDAQMRAERERQKATRRPSDRRNDEKGEGEFDDLISALRTGDVFDKDLAKMKRNRRRPSAGRADTRERVGTLKSVA</sequence>
<dbReference type="InterPro" id="IPR014767">
    <property type="entry name" value="DAD_dom"/>
</dbReference>
<evidence type="ECO:0000259" key="4">
    <source>
        <dbReference type="PROSITE" id="PS51232"/>
    </source>
</evidence>
<dbReference type="Gene3D" id="1.20.58.2220">
    <property type="entry name" value="Formin, FH2 domain"/>
    <property type="match status" value="1"/>
</dbReference>
<evidence type="ECO:0000256" key="1">
    <source>
        <dbReference type="SAM" id="Coils"/>
    </source>
</evidence>
<dbReference type="PROSITE" id="PS51231">
    <property type="entry name" value="DAD"/>
    <property type="match status" value="1"/>
</dbReference>
<dbReference type="InterPro" id="IPR010473">
    <property type="entry name" value="GTPase-bd"/>
</dbReference>
<evidence type="ECO:0000313" key="6">
    <source>
        <dbReference type="Proteomes" id="UP000085678"/>
    </source>
</evidence>
<dbReference type="SUPFAM" id="SSF101447">
    <property type="entry name" value="Formin homology 2 domain (FH2 domain)"/>
    <property type="match status" value="1"/>
</dbReference>
<dbReference type="InParanoid" id="A0A2R2MS44"/>
<feature type="coiled-coil region" evidence="1">
    <location>
        <begin position="415"/>
        <end position="485"/>
    </location>
</feature>
<feature type="domain" description="FH2" evidence="5">
    <location>
        <begin position="131"/>
        <end position="535"/>
    </location>
</feature>
<evidence type="ECO:0000256" key="2">
    <source>
        <dbReference type="SAM" id="MobiDB-lite"/>
    </source>
</evidence>
<dbReference type="InterPro" id="IPR014768">
    <property type="entry name" value="GBD/FH3_dom"/>
</dbReference>
<dbReference type="OrthoDB" id="1104827at2759"/>
<dbReference type="GO" id="GO:0003779">
    <property type="term" value="F:actin binding"/>
    <property type="evidence" value="ECO:0007669"/>
    <property type="project" value="InterPro"/>
</dbReference>
<feature type="region of interest" description="Disordered" evidence="2">
    <location>
        <begin position="576"/>
        <end position="607"/>
    </location>
</feature>
<dbReference type="GeneID" id="106170101"/>
<dbReference type="Pfam" id="PF02181">
    <property type="entry name" value="FH2"/>
    <property type="match status" value="1"/>
</dbReference>
<dbReference type="PROSITE" id="PS51444">
    <property type="entry name" value="FH2"/>
    <property type="match status" value="1"/>
</dbReference>
<reference evidence="7" key="1">
    <citation type="submission" date="2025-08" db="UniProtKB">
        <authorList>
            <consortium name="RefSeq"/>
        </authorList>
    </citation>
    <scope>IDENTIFICATION</scope>
    <source>
        <tissue evidence="7">Gonads</tissue>
    </source>
</reference>
<name>A0A2R2MS44_LINAN</name>
<dbReference type="InterPro" id="IPR011989">
    <property type="entry name" value="ARM-like"/>
</dbReference>
<dbReference type="InterPro" id="IPR016024">
    <property type="entry name" value="ARM-type_fold"/>
</dbReference>
<feature type="domain" description="DAD" evidence="3">
    <location>
        <begin position="555"/>
        <end position="590"/>
    </location>
</feature>